<sequence>MGWQRPADSWFRRCGSSLTAAWCDLLSIALRQDDDFISLERDISFVVSRETPASSVSRGMLASSVSRCQFIGTRMKRQLLGENMRFWLQSSSSRVFPTLRMGCRFHVVIQAVKDS</sequence>
<dbReference type="Proteomes" id="UP000712281">
    <property type="component" value="Unassembled WGS sequence"/>
</dbReference>
<accession>A0A8S9HC88</accession>
<dbReference type="EMBL" id="QGKW02001988">
    <property type="protein sequence ID" value="KAF2554416.1"/>
    <property type="molecule type" value="Genomic_DNA"/>
</dbReference>
<comment type="caution">
    <text evidence="1">The sequence shown here is derived from an EMBL/GenBank/DDBJ whole genome shotgun (WGS) entry which is preliminary data.</text>
</comment>
<dbReference type="AlphaFoldDB" id="A0A8S9HC88"/>
<protein>
    <submittedName>
        <fullName evidence="1">Uncharacterized protein</fullName>
    </submittedName>
</protein>
<evidence type="ECO:0000313" key="2">
    <source>
        <dbReference type="Proteomes" id="UP000712281"/>
    </source>
</evidence>
<evidence type="ECO:0000313" key="1">
    <source>
        <dbReference type="EMBL" id="KAF2554416.1"/>
    </source>
</evidence>
<reference evidence="1" key="1">
    <citation type="submission" date="2019-12" db="EMBL/GenBank/DDBJ databases">
        <title>Genome sequencing and annotation of Brassica cretica.</title>
        <authorList>
            <person name="Studholme D.J."/>
            <person name="Sarris P.F."/>
        </authorList>
    </citation>
    <scope>NUCLEOTIDE SEQUENCE</scope>
    <source>
        <strain evidence="1">PFS-001/15</strain>
        <tissue evidence="1">Leaf</tissue>
    </source>
</reference>
<organism evidence="1 2">
    <name type="scientific">Brassica cretica</name>
    <name type="common">Mustard</name>
    <dbReference type="NCBI Taxonomy" id="69181"/>
    <lineage>
        <taxon>Eukaryota</taxon>
        <taxon>Viridiplantae</taxon>
        <taxon>Streptophyta</taxon>
        <taxon>Embryophyta</taxon>
        <taxon>Tracheophyta</taxon>
        <taxon>Spermatophyta</taxon>
        <taxon>Magnoliopsida</taxon>
        <taxon>eudicotyledons</taxon>
        <taxon>Gunneridae</taxon>
        <taxon>Pentapetalae</taxon>
        <taxon>rosids</taxon>
        <taxon>malvids</taxon>
        <taxon>Brassicales</taxon>
        <taxon>Brassicaceae</taxon>
        <taxon>Brassiceae</taxon>
        <taxon>Brassica</taxon>
    </lineage>
</organism>
<gene>
    <name evidence="1" type="ORF">F2Q68_00033754</name>
</gene>
<proteinExistence type="predicted"/>
<name>A0A8S9HC88_BRACR</name>